<reference evidence="1 2" key="1">
    <citation type="submission" date="2020-10" db="EMBL/GenBank/DDBJ databases">
        <title>Plant Genome Project.</title>
        <authorList>
            <person name="Zhang R.-G."/>
        </authorList>
    </citation>
    <scope>NUCLEOTIDE SEQUENCE [LARGE SCALE GENOMIC DNA]</scope>
    <source>
        <strain evidence="1">FAFU-HL-1</strain>
        <tissue evidence="1">Leaf</tissue>
    </source>
</reference>
<accession>A0A835TJV5</accession>
<name>A0A835TJV5_9ROSI</name>
<keyword evidence="2" id="KW-1185">Reference proteome</keyword>
<dbReference type="EMBL" id="JADGMS010000001">
    <property type="protein sequence ID" value="KAF9688904.1"/>
    <property type="molecule type" value="Genomic_DNA"/>
</dbReference>
<evidence type="ECO:0000313" key="1">
    <source>
        <dbReference type="EMBL" id="KAF9688904.1"/>
    </source>
</evidence>
<dbReference type="AlphaFoldDB" id="A0A835TJV5"/>
<sequence length="72" mass="8251">MEKMREQTPQGLISRVKKTAWKQKTSTSSWYSDTKGLAKKRNKMATGLPNIFASLDQWKPNLDSIVEEHEGN</sequence>
<organism evidence="1 2">
    <name type="scientific">Salix dunnii</name>
    <dbReference type="NCBI Taxonomy" id="1413687"/>
    <lineage>
        <taxon>Eukaryota</taxon>
        <taxon>Viridiplantae</taxon>
        <taxon>Streptophyta</taxon>
        <taxon>Embryophyta</taxon>
        <taxon>Tracheophyta</taxon>
        <taxon>Spermatophyta</taxon>
        <taxon>Magnoliopsida</taxon>
        <taxon>eudicotyledons</taxon>
        <taxon>Gunneridae</taxon>
        <taxon>Pentapetalae</taxon>
        <taxon>rosids</taxon>
        <taxon>fabids</taxon>
        <taxon>Malpighiales</taxon>
        <taxon>Salicaceae</taxon>
        <taxon>Saliceae</taxon>
        <taxon>Salix</taxon>
    </lineage>
</organism>
<protein>
    <submittedName>
        <fullName evidence="1">Uncharacterized protein</fullName>
    </submittedName>
</protein>
<gene>
    <name evidence="1" type="ORF">SADUNF_Sadunf01G0036300</name>
</gene>
<dbReference type="Proteomes" id="UP000657918">
    <property type="component" value="Unassembled WGS sequence"/>
</dbReference>
<evidence type="ECO:0000313" key="2">
    <source>
        <dbReference type="Proteomes" id="UP000657918"/>
    </source>
</evidence>
<proteinExistence type="predicted"/>
<comment type="caution">
    <text evidence="1">The sequence shown here is derived from an EMBL/GenBank/DDBJ whole genome shotgun (WGS) entry which is preliminary data.</text>
</comment>